<reference evidence="4 5" key="1">
    <citation type="submission" date="2016-10" db="EMBL/GenBank/DDBJ databases">
        <authorList>
            <person name="de Groot N.N."/>
        </authorList>
    </citation>
    <scope>NUCLEOTIDE SEQUENCE [LARGE SCALE GENOMIC DNA]</scope>
    <source>
        <strain evidence="4 5">DSM 45514</strain>
    </source>
</reference>
<evidence type="ECO:0000256" key="2">
    <source>
        <dbReference type="ARBA" id="ARBA00009942"/>
    </source>
</evidence>
<dbReference type="Pfam" id="PF07972">
    <property type="entry name" value="Flavodoxin_NdrI"/>
    <property type="match status" value="1"/>
</dbReference>
<comment type="function">
    <text evidence="1 3">Probably involved in ribonucleotide reductase function.</text>
</comment>
<dbReference type="RefSeq" id="WP_091570826.1">
    <property type="nucleotide sequence ID" value="NZ_FMZA01000013.1"/>
</dbReference>
<dbReference type="PIRSF" id="PIRSF005087">
    <property type="entry name" value="NrdI"/>
    <property type="match status" value="1"/>
</dbReference>
<sequence length="123" mass="13860">MHILYASKTGNVRRFIVKTGFSALCIDENPLVEQPFVLVTYTTGFGQVPDQVTQFLQRNHRFLFAVAASGNKNWGEGFARSADIIAEKYGVPILCKFEMSGTKGDVEIFNERMRGIEETVETY</sequence>
<proteinExistence type="inferred from homology"/>
<comment type="similarity">
    <text evidence="2 3">Belongs to the NrdI family.</text>
</comment>
<protein>
    <recommendedName>
        <fullName evidence="3">Protein NrdI</fullName>
    </recommendedName>
</protein>
<dbReference type="EMBL" id="FMZA01000013">
    <property type="protein sequence ID" value="SDC69070.1"/>
    <property type="molecule type" value="Genomic_DNA"/>
</dbReference>
<dbReference type="OrthoDB" id="350535at2"/>
<organism evidence="4 5">
    <name type="scientific">Melghirimyces thermohalophilus</name>
    <dbReference type="NCBI Taxonomy" id="1236220"/>
    <lineage>
        <taxon>Bacteria</taxon>
        <taxon>Bacillati</taxon>
        <taxon>Bacillota</taxon>
        <taxon>Bacilli</taxon>
        <taxon>Bacillales</taxon>
        <taxon>Thermoactinomycetaceae</taxon>
        <taxon>Melghirimyces</taxon>
    </lineage>
</organism>
<dbReference type="InterPro" id="IPR020852">
    <property type="entry name" value="RNR_Ib_NrdI_bac"/>
</dbReference>
<dbReference type="PANTHER" id="PTHR37297:SF1">
    <property type="entry name" value="PROTEIN NRDI"/>
    <property type="match status" value="1"/>
</dbReference>
<dbReference type="SUPFAM" id="SSF52218">
    <property type="entry name" value="Flavoproteins"/>
    <property type="match status" value="1"/>
</dbReference>
<evidence type="ECO:0000313" key="4">
    <source>
        <dbReference type="EMBL" id="SDC69070.1"/>
    </source>
</evidence>
<dbReference type="Gene3D" id="3.40.50.360">
    <property type="match status" value="1"/>
</dbReference>
<dbReference type="GO" id="GO:0010181">
    <property type="term" value="F:FMN binding"/>
    <property type="evidence" value="ECO:0007669"/>
    <property type="project" value="InterPro"/>
</dbReference>
<gene>
    <name evidence="3" type="primary">nrdI</name>
    <name evidence="4" type="ORF">SAMN04488112_11389</name>
</gene>
<name>A0A1G6NMA0_9BACL</name>
<dbReference type="Proteomes" id="UP000199387">
    <property type="component" value="Unassembled WGS sequence"/>
</dbReference>
<dbReference type="PANTHER" id="PTHR37297">
    <property type="entry name" value="PROTEIN NRDI"/>
    <property type="match status" value="1"/>
</dbReference>
<keyword evidence="5" id="KW-1185">Reference proteome</keyword>
<evidence type="ECO:0000256" key="1">
    <source>
        <dbReference type="ARBA" id="ARBA00003999"/>
    </source>
</evidence>
<dbReference type="InterPro" id="IPR029039">
    <property type="entry name" value="Flavoprotein-like_sf"/>
</dbReference>
<accession>A0A1G6NMA0</accession>
<evidence type="ECO:0000313" key="5">
    <source>
        <dbReference type="Proteomes" id="UP000199387"/>
    </source>
</evidence>
<dbReference type="NCBIfam" id="TIGR00333">
    <property type="entry name" value="nrdI"/>
    <property type="match status" value="1"/>
</dbReference>
<evidence type="ECO:0000256" key="3">
    <source>
        <dbReference type="HAMAP-Rule" id="MF_00128"/>
    </source>
</evidence>
<dbReference type="AlphaFoldDB" id="A0A1G6NMA0"/>
<dbReference type="STRING" id="1236220.SAMN04488112_11389"/>
<dbReference type="InterPro" id="IPR004465">
    <property type="entry name" value="RNR_NrdI"/>
</dbReference>
<dbReference type="HAMAP" id="MF_00128">
    <property type="entry name" value="NrdI"/>
    <property type="match status" value="1"/>
</dbReference>